<feature type="signal peptide" evidence="6">
    <location>
        <begin position="1"/>
        <end position="25"/>
    </location>
</feature>
<evidence type="ECO:0000313" key="9">
    <source>
        <dbReference type="Proteomes" id="UP000051181"/>
    </source>
</evidence>
<evidence type="ECO:0000313" key="8">
    <source>
        <dbReference type="EMBL" id="KRK15658.1"/>
    </source>
</evidence>
<reference evidence="8 9" key="1">
    <citation type="journal article" date="2015" name="Genome Announc.">
        <title>Expanding the biotechnology potential of lactobacilli through comparative genomics of 213 strains and associated genera.</title>
        <authorList>
            <person name="Sun Z."/>
            <person name="Harris H.M."/>
            <person name="McCann A."/>
            <person name="Guo C."/>
            <person name="Argimon S."/>
            <person name="Zhang W."/>
            <person name="Yang X."/>
            <person name="Jeffery I.B."/>
            <person name="Cooney J.C."/>
            <person name="Kagawa T.F."/>
            <person name="Liu W."/>
            <person name="Song Y."/>
            <person name="Salvetti E."/>
            <person name="Wrobel A."/>
            <person name="Rasinkangas P."/>
            <person name="Parkhill J."/>
            <person name="Rea M.C."/>
            <person name="O'Sullivan O."/>
            <person name="Ritari J."/>
            <person name="Douillard F.P."/>
            <person name="Paul Ross R."/>
            <person name="Yang R."/>
            <person name="Briner A.E."/>
            <person name="Felis G.E."/>
            <person name="de Vos W.M."/>
            <person name="Barrangou R."/>
            <person name="Klaenhammer T.R."/>
            <person name="Caufield P.W."/>
            <person name="Cui Y."/>
            <person name="Zhang H."/>
            <person name="O'Toole P.W."/>
        </authorList>
    </citation>
    <scope>NUCLEOTIDE SEQUENCE [LARGE SCALE GENOMIC DNA]</scope>
    <source>
        <strain evidence="8 9">DSM 20001</strain>
    </source>
</reference>
<dbReference type="PANTHER" id="PTHR30290">
    <property type="entry name" value="PERIPLASMIC BINDING COMPONENT OF ABC TRANSPORTER"/>
    <property type="match status" value="1"/>
</dbReference>
<dbReference type="GO" id="GO:0015833">
    <property type="term" value="P:peptide transport"/>
    <property type="evidence" value="ECO:0007669"/>
    <property type="project" value="UniProtKB-KW"/>
</dbReference>
<dbReference type="FunFam" id="3.10.105.10:FF:000001">
    <property type="entry name" value="Oligopeptide ABC transporter, oligopeptide-binding protein"/>
    <property type="match status" value="1"/>
</dbReference>
<proteinExistence type="inferred from homology"/>
<name>A0A0R1F8Y5_9LACO</name>
<dbReference type="FunFam" id="3.90.76.10:FF:000001">
    <property type="entry name" value="Oligopeptide ABC transporter substrate-binding protein"/>
    <property type="match status" value="1"/>
</dbReference>
<dbReference type="RefSeq" id="WP_056943295.1">
    <property type="nucleotide sequence ID" value="NZ_AZCN01000044.1"/>
</dbReference>
<dbReference type="GO" id="GO:0030288">
    <property type="term" value="C:outer membrane-bounded periplasmic space"/>
    <property type="evidence" value="ECO:0007669"/>
    <property type="project" value="UniProtKB-ARBA"/>
</dbReference>
<dbReference type="InterPro" id="IPR030678">
    <property type="entry name" value="Peptide/Ni-bd"/>
</dbReference>
<evidence type="ECO:0000256" key="3">
    <source>
        <dbReference type="ARBA" id="ARBA00022448"/>
    </source>
</evidence>
<comment type="similarity">
    <text evidence="2">Belongs to the bacterial solute-binding protein 5 family.</text>
</comment>
<sequence length="549" mass="60736">MKFRLKLFTVAATALTLGSSLTGFAGATKAATLAADSKQHVNVMESSDLVTLDPSKAQDLASFDALTNSMEGLYRVGKDQKVVPGLATSVVTPTNDGKTYTFTLRKDAKWSDGTPVTAKDFVYSWRRTVNPKTKAGYSYIFDNVVNAQEIMDGKKSPDTLGVKADNDYQLTVNLTRATPYFKYLLAFGTYFPENEKAVKKYGSSYGTTAAKAVYNGPFQLKGWNGTNNKWTLAKSKDYWDASNVHLNKLTVQVVKEPSTALNLFQNHNLDDAILSGEMAKQEAKKPTYVANKQAQIGYLDFNFKHKVTANANVRKAISLVMNRKQLTKNVLSDGSVAAEGFVPAKFATNPQTNVDFTKDTYTKAAVTTDKTQAKQLWKQGLKQLGKKHVKLTLLTSDVDSMKKVGAYVQSAIEQELPGAKVTVSSLPYKTYQTRMEDGSNDIVLARWIGDYPDPATFMQLKTPGTAYNYGQYNNKTYADAVNKANTTDANDPQARYNDFVTAEKQLMNDQAVSPLFQASDTHLRNQNFKGVVYHQTGAPYDYKWAYVAK</sequence>
<dbReference type="Pfam" id="PF00496">
    <property type="entry name" value="SBP_bac_5"/>
    <property type="match status" value="1"/>
</dbReference>
<dbReference type="CDD" id="cd08504">
    <property type="entry name" value="PBP2_OppA"/>
    <property type="match status" value="1"/>
</dbReference>
<comment type="subcellular location">
    <subcellularLocation>
        <location evidence="1">Cell envelope</location>
    </subcellularLocation>
</comment>
<evidence type="ECO:0000256" key="6">
    <source>
        <dbReference type="SAM" id="SignalP"/>
    </source>
</evidence>
<feature type="domain" description="Solute-binding protein family 5" evidence="7">
    <location>
        <begin position="81"/>
        <end position="465"/>
    </location>
</feature>
<organism evidence="8 9">
    <name type="scientific">Loigolactobacillus coryniformis subsp. coryniformis KCTC 3167 = DSM 20001</name>
    <dbReference type="NCBI Taxonomy" id="913848"/>
    <lineage>
        <taxon>Bacteria</taxon>
        <taxon>Bacillati</taxon>
        <taxon>Bacillota</taxon>
        <taxon>Bacilli</taxon>
        <taxon>Lactobacillales</taxon>
        <taxon>Lactobacillaceae</taxon>
        <taxon>Loigolactobacillus</taxon>
    </lineage>
</organism>
<dbReference type="SUPFAM" id="SSF53850">
    <property type="entry name" value="Periplasmic binding protein-like II"/>
    <property type="match status" value="1"/>
</dbReference>
<dbReference type="Proteomes" id="UP000051181">
    <property type="component" value="Unassembled WGS sequence"/>
</dbReference>
<feature type="chain" id="PRO_5039198811" evidence="6">
    <location>
        <begin position="26"/>
        <end position="549"/>
    </location>
</feature>
<dbReference type="GO" id="GO:0043190">
    <property type="term" value="C:ATP-binding cassette (ABC) transporter complex"/>
    <property type="evidence" value="ECO:0007669"/>
    <property type="project" value="InterPro"/>
</dbReference>
<evidence type="ECO:0000256" key="4">
    <source>
        <dbReference type="ARBA" id="ARBA00022729"/>
    </source>
</evidence>
<dbReference type="Gene3D" id="3.90.76.10">
    <property type="entry name" value="Dipeptide-binding Protein, Domain 1"/>
    <property type="match status" value="1"/>
</dbReference>
<evidence type="ECO:0000259" key="7">
    <source>
        <dbReference type="Pfam" id="PF00496"/>
    </source>
</evidence>
<dbReference type="Gene3D" id="3.40.190.10">
    <property type="entry name" value="Periplasmic binding protein-like II"/>
    <property type="match status" value="1"/>
</dbReference>
<keyword evidence="5" id="KW-0571">Peptide transport</keyword>
<keyword evidence="3" id="KW-0813">Transport</keyword>
<comment type="caution">
    <text evidence="8">The sequence shown here is derived from an EMBL/GenBank/DDBJ whole genome shotgun (WGS) entry which is preliminary data.</text>
</comment>
<dbReference type="Gene3D" id="3.10.105.10">
    <property type="entry name" value="Dipeptide-binding Protein, Domain 3"/>
    <property type="match status" value="1"/>
</dbReference>
<keyword evidence="5" id="KW-0653">Protein transport</keyword>
<keyword evidence="4 6" id="KW-0732">Signal</keyword>
<dbReference type="EMBL" id="AZCN01000044">
    <property type="protein sequence ID" value="KRK15658.1"/>
    <property type="molecule type" value="Genomic_DNA"/>
</dbReference>
<dbReference type="GeneID" id="65918110"/>
<dbReference type="eggNOG" id="COG4166">
    <property type="taxonomic scope" value="Bacteria"/>
</dbReference>
<accession>A0A0R1F8Y5</accession>
<protein>
    <submittedName>
        <fullName evidence="8">Oligopeptide ABC superfamily ATP binding cassette transporter, binding protein</fullName>
    </submittedName>
</protein>
<gene>
    <name evidence="8" type="ORF">FD22_GL001626</name>
</gene>
<dbReference type="PIRSF" id="PIRSF002741">
    <property type="entry name" value="MppA"/>
    <property type="match status" value="1"/>
</dbReference>
<dbReference type="PATRIC" id="fig|913848.6.peg.1665"/>
<evidence type="ECO:0000256" key="5">
    <source>
        <dbReference type="ARBA" id="ARBA00022856"/>
    </source>
</evidence>
<dbReference type="InterPro" id="IPR000914">
    <property type="entry name" value="SBP_5_dom"/>
</dbReference>
<dbReference type="PANTHER" id="PTHR30290:SF10">
    <property type="entry name" value="PERIPLASMIC OLIGOPEPTIDE-BINDING PROTEIN-RELATED"/>
    <property type="match status" value="1"/>
</dbReference>
<dbReference type="InterPro" id="IPR039424">
    <property type="entry name" value="SBP_5"/>
</dbReference>
<dbReference type="AlphaFoldDB" id="A0A0R1F8Y5"/>
<dbReference type="GO" id="GO:1904680">
    <property type="term" value="F:peptide transmembrane transporter activity"/>
    <property type="evidence" value="ECO:0007669"/>
    <property type="project" value="TreeGrafter"/>
</dbReference>
<evidence type="ECO:0000256" key="1">
    <source>
        <dbReference type="ARBA" id="ARBA00004196"/>
    </source>
</evidence>
<evidence type="ECO:0000256" key="2">
    <source>
        <dbReference type="ARBA" id="ARBA00005695"/>
    </source>
</evidence>